<keyword evidence="4" id="KW-0472">Membrane</keyword>
<dbReference type="PANTHER" id="PTHR14027:SF2">
    <property type="entry name" value="RNA POLYMERASE-ASSOCIATED PROTEIN CTR9 HOMOLOG"/>
    <property type="match status" value="1"/>
</dbReference>
<keyword evidence="4" id="KW-1133">Transmembrane helix</keyword>
<gene>
    <name evidence="5" type="ORF">CCAM_LOCUS10679</name>
</gene>
<dbReference type="EMBL" id="OOIL02000747">
    <property type="protein sequence ID" value="VFQ68903.1"/>
    <property type="molecule type" value="Genomic_DNA"/>
</dbReference>
<evidence type="ECO:0000256" key="3">
    <source>
        <dbReference type="SAM" id="MobiDB-lite"/>
    </source>
</evidence>
<name>A0A484KT68_9ASTE</name>
<dbReference type="InterPro" id="IPR019734">
    <property type="entry name" value="TPR_rpt"/>
</dbReference>
<keyword evidence="2" id="KW-0802">TPR repeat</keyword>
<dbReference type="Gene3D" id="1.25.40.10">
    <property type="entry name" value="Tetratricopeptide repeat domain"/>
    <property type="match status" value="1"/>
</dbReference>
<dbReference type="Pfam" id="PF13431">
    <property type="entry name" value="TPR_17"/>
    <property type="match status" value="1"/>
</dbReference>
<feature type="compositionally biased region" description="Basic and acidic residues" evidence="3">
    <location>
        <begin position="325"/>
        <end position="334"/>
    </location>
</feature>
<dbReference type="InterPro" id="IPR031101">
    <property type="entry name" value="Ctr9"/>
</dbReference>
<dbReference type="GO" id="GO:0006368">
    <property type="term" value="P:transcription elongation by RNA polymerase II"/>
    <property type="evidence" value="ECO:0007669"/>
    <property type="project" value="TreeGrafter"/>
</dbReference>
<evidence type="ECO:0000313" key="5">
    <source>
        <dbReference type="EMBL" id="VFQ68903.1"/>
    </source>
</evidence>
<proteinExistence type="predicted"/>
<evidence type="ECO:0000256" key="2">
    <source>
        <dbReference type="ARBA" id="ARBA00022803"/>
    </source>
</evidence>
<protein>
    <submittedName>
        <fullName evidence="5">Uncharacterized protein</fullName>
    </submittedName>
</protein>
<dbReference type="SUPFAM" id="SSF48452">
    <property type="entry name" value="TPR-like"/>
    <property type="match status" value="1"/>
</dbReference>
<dbReference type="PANTHER" id="PTHR14027">
    <property type="entry name" value="RNA POLYMERASE-ASSOCIATED PROTEIN CTR9"/>
    <property type="match status" value="1"/>
</dbReference>
<evidence type="ECO:0000256" key="1">
    <source>
        <dbReference type="ARBA" id="ARBA00022737"/>
    </source>
</evidence>
<keyword evidence="6" id="KW-1185">Reference proteome</keyword>
<evidence type="ECO:0000256" key="4">
    <source>
        <dbReference type="SAM" id="Phobius"/>
    </source>
</evidence>
<dbReference type="AlphaFoldDB" id="A0A484KT68"/>
<feature type="region of interest" description="Disordered" evidence="3">
    <location>
        <begin position="325"/>
        <end position="349"/>
    </location>
</feature>
<feature type="region of interest" description="Disordered" evidence="3">
    <location>
        <begin position="51"/>
        <end position="98"/>
    </location>
</feature>
<dbReference type="Pfam" id="PF14559">
    <property type="entry name" value="TPR_19"/>
    <property type="match status" value="1"/>
</dbReference>
<keyword evidence="1" id="KW-0677">Repeat</keyword>
<feature type="transmembrane region" description="Helical" evidence="4">
    <location>
        <begin position="169"/>
        <end position="188"/>
    </location>
</feature>
<keyword evidence="4" id="KW-0812">Transmembrane</keyword>
<dbReference type="SMART" id="SM00028">
    <property type="entry name" value="TPR"/>
    <property type="match status" value="4"/>
</dbReference>
<organism evidence="5 6">
    <name type="scientific">Cuscuta campestris</name>
    <dbReference type="NCBI Taxonomy" id="132261"/>
    <lineage>
        <taxon>Eukaryota</taxon>
        <taxon>Viridiplantae</taxon>
        <taxon>Streptophyta</taxon>
        <taxon>Embryophyta</taxon>
        <taxon>Tracheophyta</taxon>
        <taxon>Spermatophyta</taxon>
        <taxon>Magnoliopsida</taxon>
        <taxon>eudicotyledons</taxon>
        <taxon>Gunneridae</taxon>
        <taxon>Pentapetalae</taxon>
        <taxon>asterids</taxon>
        <taxon>lamiids</taxon>
        <taxon>Solanales</taxon>
        <taxon>Convolvulaceae</taxon>
        <taxon>Cuscuteae</taxon>
        <taxon>Cuscuta</taxon>
        <taxon>Cuscuta subgen. Grammica</taxon>
        <taxon>Cuscuta sect. Cleistogrammica</taxon>
    </lineage>
</organism>
<evidence type="ECO:0000313" key="6">
    <source>
        <dbReference type="Proteomes" id="UP000595140"/>
    </source>
</evidence>
<feature type="compositionally biased region" description="Polar residues" evidence="3">
    <location>
        <begin position="335"/>
        <end position="344"/>
    </location>
</feature>
<dbReference type="GO" id="GO:0000993">
    <property type="term" value="F:RNA polymerase II complex binding"/>
    <property type="evidence" value="ECO:0007669"/>
    <property type="project" value="TreeGrafter"/>
</dbReference>
<dbReference type="Proteomes" id="UP000595140">
    <property type="component" value="Unassembled WGS sequence"/>
</dbReference>
<reference evidence="5 6" key="1">
    <citation type="submission" date="2018-04" db="EMBL/GenBank/DDBJ databases">
        <authorList>
            <person name="Vogel A."/>
        </authorList>
    </citation>
    <scope>NUCLEOTIDE SEQUENCE [LARGE SCALE GENOMIC DNA]</scope>
</reference>
<feature type="compositionally biased region" description="Polar residues" evidence="3">
    <location>
        <begin position="51"/>
        <end position="67"/>
    </location>
</feature>
<dbReference type="GO" id="GO:0016593">
    <property type="term" value="C:Cdc73/Paf1 complex"/>
    <property type="evidence" value="ECO:0007669"/>
    <property type="project" value="TreeGrafter"/>
</dbReference>
<accession>A0A484KT68</accession>
<dbReference type="GO" id="GO:0006355">
    <property type="term" value="P:regulation of DNA-templated transcription"/>
    <property type="evidence" value="ECO:0007669"/>
    <property type="project" value="InterPro"/>
</dbReference>
<sequence length="432" mass="46655">MGVAMVVTVHSAASSSTRRPWLSSLRRPHFPCPSASPSAFANSNHSSLISKRNSTFPRTSCCSNSPNRGFGTDESKVKKKSSTGGRDSRKFHSQRTGTNLTKAPVLNSQNNVLKLTNSVSDVQFEERLQAVRRSALEQKKAEEDKQFAAIDYDTPVETKSRTVGLGTKIGVGVAVVAFGLIFAIGDFLPTGSPTNEVTTVDKKISEEKKASLQKRLKQFEDTLATSPDDPTALEGAAVTLAELGEYSRASSLLENLTKAKPNDPDVFRLLGEVKYELGDYEGSATAFRSSAAASKSTDFEVLRGLTNALIAAKKPDQAVQMLLASRERPSEEKISSVNGGSDSSGAKPGSQVDPILVELLLGKAYSDWGHVSDAVAVYDKLISSYPNDFRAYLAKGIILKENGNVGDAERMFIQARFYAPKNAKALVDKYSR</sequence>
<dbReference type="OrthoDB" id="536368at2759"/>
<dbReference type="InterPro" id="IPR011990">
    <property type="entry name" value="TPR-like_helical_dom_sf"/>
</dbReference>